<dbReference type="InterPro" id="IPR051550">
    <property type="entry name" value="SCF-Subunits/Alg-Epimerases"/>
</dbReference>
<dbReference type="SUPFAM" id="SSF51126">
    <property type="entry name" value="Pectin lyase-like"/>
    <property type="match status" value="1"/>
</dbReference>
<evidence type="ECO:0000256" key="1">
    <source>
        <dbReference type="ARBA" id="ARBA00022737"/>
    </source>
</evidence>
<feature type="domain" description="Carbohydrate-binding/sugar hydrolysis" evidence="2">
    <location>
        <begin position="6"/>
        <end position="141"/>
    </location>
</feature>
<dbReference type="NCBIfam" id="TIGR04247">
    <property type="entry name" value="NosD_copper_fam"/>
    <property type="match status" value="1"/>
</dbReference>
<evidence type="ECO:0000259" key="2">
    <source>
        <dbReference type="SMART" id="SM00722"/>
    </source>
</evidence>
<reference evidence="3 4" key="1">
    <citation type="submission" date="2013-12" db="EMBL/GenBank/DDBJ databases">
        <authorList>
            <consortium name="DOE Joint Genome Institute"/>
            <person name="Muyzer G."/>
            <person name="Huntemann M."/>
            <person name="Han J."/>
            <person name="Chen A."/>
            <person name="Kyrpides N."/>
            <person name="Mavromatis K."/>
            <person name="Markowitz V."/>
            <person name="Palaniappan K."/>
            <person name="Ivanova N."/>
            <person name="Schaumberg A."/>
            <person name="Pati A."/>
            <person name="Liolios K."/>
            <person name="Nordberg H.P."/>
            <person name="Cantor M.N."/>
            <person name="Hua S.X."/>
            <person name="Woyke T."/>
        </authorList>
    </citation>
    <scope>NUCLEOTIDE SEQUENCE [LARGE SCALE GENOMIC DNA]</scope>
    <source>
        <strain evidence="3 4">ARh 1</strain>
    </source>
</reference>
<dbReference type="InterPro" id="IPR012334">
    <property type="entry name" value="Pectin_lyas_fold"/>
</dbReference>
<dbReference type="InterPro" id="IPR011050">
    <property type="entry name" value="Pectin_lyase_fold/virulence"/>
</dbReference>
<evidence type="ECO:0000313" key="4">
    <source>
        <dbReference type="Proteomes" id="UP000005289"/>
    </source>
</evidence>
<accession>W0DM17</accession>
<dbReference type="PANTHER" id="PTHR22990">
    <property type="entry name" value="F-BOX ONLY PROTEIN"/>
    <property type="match status" value="1"/>
</dbReference>
<dbReference type="InterPro" id="IPR007742">
    <property type="entry name" value="NosD_dom"/>
</dbReference>
<keyword evidence="4" id="KW-1185">Reference proteome</keyword>
<dbReference type="PANTHER" id="PTHR22990:SF15">
    <property type="entry name" value="F-BOX ONLY PROTEIN 10"/>
    <property type="match status" value="1"/>
</dbReference>
<dbReference type="Gene3D" id="2.160.20.10">
    <property type="entry name" value="Single-stranded right-handed beta-helix, Pectin lyase-like"/>
    <property type="match status" value="2"/>
</dbReference>
<gene>
    <name evidence="3" type="ORF">THITH_08440</name>
</gene>
<feature type="domain" description="Carbohydrate-binding/sugar hydrolysis" evidence="2">
    <location>
        <begin position="147"/>
        <end position="325"/>
    </location>
</feature>
<name>W0DM17_9GAMM</name>
<dbReference type="STRING" id="713585.THITH_08440"/>
<dbReference type="SMART" id="SM00710">
    <property type="entry name" value="PbH1"/>
    <property type="match status" value="9"/>
</dbReference>
<organism evidence="3 4">
    <name type="scientific">Thioalkalivibrio paradoxus ARh 1</name>
    <dbReference type="NCBI Taxonomy" id="713585"/>
    <lineage>
        <taxon>Bacteria</taxon>
        <taxon>Pseudomonadati</taxon>
        <taxon>Pseudomonadota</taxon>
        <taxon>Gammaproteobacteria</taxon>
        <taxon>Chromatiales</taxon>
        <taxon>Ectothiorhodospiraceae</taxon>
        <taxon>Thioalkalivibrio</taxon>
    </lineage>
</organism>
<proteinExistence type="predicted"/>
<dbReference type="EMBL" id="CP007029">
    <property type="protein sequence ID" value="AHE98287.1"/>
    <property type="molecule type" value="Genomic_DNA"/>
</dbReference>
<protein>
    <submittedName>
        <fullName evidence="3">Copper-binding protein</fullName>
    </submittedName>
</protein>
<dbReference type="InterPro" id="IPR006633">
    <property type="entry name" value="Carb-bd_sugar_hydrolysis-dom"/>
</dbReference>
<dbReference type="SMART" id="SM00722">
    <property type="entry name" value="CASH"/>
    <property type="match status" value="2"/>
</dbReference>
<keyword evidence="1" id="KW-0677">Repeat</keyword>
<dbReference type="KEGG" id="tti:THITH_08440"/>
<dbReference type="InterPro" id="IPR006626">
    <property type="entry name" value="PbH1"/>
</dbReference>
<dbReference type="Pfam" id="PF05048">
    <property type="entry name" value="NosD"/>
    <property type="match status" value="1"/>
</dbReference>
<dbReference type="InterPro" id="IPR026464">
    <property type="entry name" value="NosD_copper_fam"/>
</dbReference>
<evidence type="ECO:0000313" key="3">
    <source>
        <dbReference type="EMBL" id="AHE98287.1"/>
    </source>
</evidence>
<dbReference type="HOGENOM" id="CLU_041882_0_1_6"/>
<sequence length="387" mass="42631">MPAGTHRGGLVIDRSLTLAGEPGAVLDGQGEGDIVRVGAADVTIRGLTLKNSGENLTVMNAGIHADRGSHNLRVEENVMENVLFGVWVWHSENARIRGNTIRGKPHLQSQDRGDGIRLFNVTGGTFANNDIRDARDGVYVDTSRDLEFIGNRFRDMRFGIHYMYAHDGRIIDNHTTATRSGLALMSSRQLEVTGNRSVNDLNYGILLNFVTDSVITGNVVTGVRGWAGGSQVEHGVVLGVEGKAFFVYNSYYNLIRDNAFADSDVGIHLTAGSEENAIYGNAFVRNRTQVMYVSTRQQEWSHQGRGNYWSDYLGWDLNGDGIGDQPYEPNDMVDKLLWRYPMAKLLMNSPAVATLRWAQQQFPILRPSGVRDSHPLMRPPGIAGGAA</sequence>
<dbReference type="AlphaFoldDB" id="W0DM17"/>
<dbReference type="Proteomes" id="UP000005289">
    <property type="component" value="Chromosome"/>
</dbReference>